<dbReference type="AlphaFoldDB" id="A0AAU7QH15"/>
<dbReference type="InterPro" id="IPR000014">
    <property type="entry name" value="PAS"/>
</dbReference>
<dbReference type="GO" id="GO:0000155">
    <property type="term" value="F:phosphorelay sensor kinase activity"/>
    <property type="evidence" value="ECO:0007669"/>
    <property type="project" value="InterPro"/>
</dbReference>
<evidence type="ECO:0000256" key="1">
    <source>
        <dbReference type="ARBA" id="ARBA00000085"/>
    </source>
</evidence>
<dbReference type="SUPFAM" id="SSF55785">
    <property type="entry name" value="PYP-like sensor domain (PAS domain)"/>
    <property type="match status" value="1"/>
</dbReference>
<dbReference type="Pfam" id="PF08448">
    <property type="entry name" value="PAS_4"/>
    <property type="match status" value="1"/>
</dbReference>
<dbReference type="Pfam" id="PF02518">
    <property type="entry name" value="HATPase_c"/>
    <property type="match status" value="1"/>
</dbReference>
<dbReference type="InterPro" id="IPR003594">
    <property type="entry name" value="HATPase_dom"/>
</dbReference>
<dbReference type="InterPro" id="IPR000700">
    <property type="entry name" value="PAS-assoc_C"/>
</dbReference>
<evidence type="ECO:0000259" key="3">
    <source>
        <dbReference type="PROSITE" id="PS50109"/>
    </source>
</evidence>
<organism evidence="5">
    <name type="scientific">Rhodanobacter sp. IGA1.0</name>
    <dbReference type="NCBI Taxonomy" id="3158582"/>
    <lineage>
        <taxon>Bacteria</taxon>
        <taxon>Pseudomonadati</taxon>
        <taxon>Pseudomonadota</taxon>
        <taxon>Gammaproteobacteria</taxon>
        <taxon>Lysobacterales</taxon>
        <taxon>Rhodanobacteraceae</taxon>
        <taxon>Rhodanobacter</taxon>
    </lineage>
</organism>
<dbReference type="Gene3D" id="3.30.450.20">
    <property type="entry name" value="PAS domain"/>
    <property type="match status" value="1"/>
</dbReference>
<name>A0AAU7QH15_9GAMM</name>
<dbReference type="SMART" id="SM00091">
    <property type="entry name" value="PAS"/>
    <property type="match status" value="1"/>
</dbReference>
<dbReference type="InterPro" id="IPR005467">
    <property type="entry name" value="His_kinase_dom"/>
</dbReference>
<evidence type="ECO:0000259" key="4">
    <source>
        <dbReference type="PROSITE" id="PS50113"/>
    </source>
</evidence>
<dbReference type="EMBL" id="CP157948">
    <property type="protein sequence ID" value="XBS88692.1"/>
    <property type="molecule type" value="Genomic_DNA"/>
</dbReference>
<dbReference type="SUPFAM" id="SSF55874">
    <property type="entry name" value="ATPase domain of HSP90 chaperone/DNA topoisomerase II/histidine kinase"/>
    <property type="match status" value="1"/>
</dbReference>
<dbReference type="CDD" id="cd00130">
    <property type="entry name" value="PAS"/>
    <property type="match status" value="1"/>
</dbReference>
<proteinExistence type="predicted"/>
<accession>A0AAU7QH15</accession>
<evidence type="ECO:0000313" key="5">
    <source>
        <dbReference type="EMBL" id="XBS88692.1"/>
    </source>
</evidence>
<dbReference type="Gene3D" id="3.30.565.10">
    <property type="entry name" value="Histidine kinase-like ATPase, C-terminal domain"/>
    <property type="match status" value="1"/>
</dbReference>
<keyword evidence="5" id="KW-0067">ATP-binding</keyword>
<dbReference type="PROSITE" id="PS50113">
    <property type="entry name" value="PAC"/>
    <property type="match status" value="1"/>
</dbReference>
<dbReference type="RefSeq" id="WP_350015504.1">
    <property type="nucleotide sequence ID" value="NZ_CP157948.1"/>
</dbReference>
<dbReference type="PROSITE" id="PS50109">
    <property type="entry name" value="HIS_KIN"/>
    <property type="match status" value="1"/>
</dbReference>
<dbReference type="InterPro" id="IPR036097">
    <property type="entry name" value="HisK_dim/P_sf"/>
</dbReference>
<dbReference type="SUPFAM" id="SSF47384">
    <property type="entry name" value="Homodimeric domain of signal transducing histidine kinase"/>
    <property type="match status" value="1"/>
</dbReference>
<dbReference type="PANTHER" id="PTHR43065">
    <property type="entry name" value="SENSOR HISTIDINE KINASE"/>
    <property type="match status" value="1"/>
</dbReference>
<protein>
    <recommendedName>
        <fullName evidence="2">histidine kinase</fullName>
        <ecNumber evidence="2">2.7.13.3</ecNumber>
    </recommendedName>
</protein>
<dbReference type="Gene3D" id="1.10.287.130">
    <property type="match status" value="1"/>
</dbReference>
<dbReference type="InterPro" id="IPR035965">
    <property type="entry name" value="PAS-like_dom_sf"/>
</dbReference>
<evidence type="ECO:0000256" key="2">
    <source>
        <dbReference type="ARBA" id="ARBA00012438"/>
    </source>
</evidence>
<feature type="domain" description="PAC" evidence="4">
    <location>
        <begin position="74"/>
        <end position="128"/>
    </location>
</feature>
<keyword evidence="5" id="KW-0547">Nucleotide-binding</keyword>
<dbReference type="PRINTS" id="PR00344">
    <property type="entry name" value="BCTRLSENSOR"/>
</dbReference>
<dbReference type="NCBIfam" id="TIGR00229">
    <property type="entry name" value="sensory_box"/>
    <property type="match status" value="1"/>
</dbReference>
<dbReference type="EC" id="2.7.13.3" evidence="2"/>
<gene>
    <name evidence="5" type="ORF">ABNK63_09725</name>
</gene>
<dbReference type="SMART" id="SM00387">
    <property type="entry name" value="HATPase_c"/>
    <property type="match status" value="1"/>
</dbReference>
<dbReference type="InterPro" id="IPR036890">
    <property type="entry name" value="HATPase_C_sf"/>
</dbReference>
<dbReference type="GO" id="GO:0005524">
    <property type="term" value="F:ATP binding"/>
    <property type="evidence" value="ECO:0007669"/>
    <property type="project" value="UniProtKB-KW"/>
</dbReference>
<reference evidence="5" key="1">
    <citation type="submission" date="2024-06" db="EMBL/GenBank/DDBJ databases">
        <authorList>
            <person name="Sun Y."/>
        </authorList>
    </citation>
    <scope>NUCLEOTIDE SEQUENCE</scope>
    <source>
        <strain evidence="5">IGA1.0</strain>
    </source>
</reference>
<comment type="catalytic activity">
    <reaction evidence="1">
        <text>ATP + protein L-histidine = ADP + protein N-phospho-L-histidine.</text>
        <dbReference type="EC" id="2.7.13.3"/>
    </reaction>
</comment>
<dbReference type="InterPro" id="IPR004358">
    <property type="entry name" value="Sig_transdc_His_kin-like_C"/>
</dbReference>
<feature type="domain" description="Histidine kinase" evidence="3">
    <location>
        <begin position="208"/>
        <end position="430"/>
    </location>
</feature>
<dbReference type="PANTHER" id="PTHR43065:SF42">
    <property type="entry name" value="TWO-COMPONENT SENSOR PPRA"/>
    <property type="match status" value="1"/>
</dbReference>
<dbReference type="InterPro" id="IPR013656">
    <property type="entry name" value="PAS_4"/>
</dbReference>
<sequence>MNELERHRQLIGFSPDGVHDLDLQGHVVQMNERGCAVLCLAGPAAAIGQPLASLWPVSARGTIESALATARQGRSVQFTQVLPSARGDDCWWLVSVHPYLDAQEQVNGIAVISHDITEPVRARLALDTVIHGLHSRLSVSELAGENGVARNEALGRKLAQAQVFQKQVVDREESLRLQLGLASAAQAVAEHASRQAQKNEAIGQLVAGLSHDFANMLQIAIVALSSIQDDPANLSPGQRRLLGYSMDGVQHAAVLAKRLLAFARVHRYTPEPVELITIIRDIEGFARHSLGAGMDFQLESASAELPTLGDRHSIEQAFINLCINARDACRGQGTIRVRFGERTISEAEDSTPRPAGDYVTLAVVDNGSGMDEAVRERLFEPYFTTKAEGAGTGLGLAQVYGVVRLVGGFVEVESAPGAGTTITMAFPRLQLPTPE</sequence>